<proteinExistence type="predicted"/>
<dbReference type="SUPFAM" id="SSF117987">
    <property type="entry name" value="CRISPR-associated protein"/>
    <property type="match status" value="2"/>
</dbReference>
<dbReference type="Pfam" id="PF08798">
    <property type="entry name" value="CRISPR_assoc"/>
    <property type="match status" value="1"/>
</dbReference>
<dbReference type="OrthoDB" id="9795689at2"/>
<dbReference type="Gene3D" id="3.30.70.1210">
    <property type="entry name" value="Crispr-associated protein, domain 2"/>
    <property type="match status" value="1"/>
</dbReference>
<keyword evidence="3" id="KW-1185">Reference proteome</keyword>
<dbReference type="Proteomes" id="UP000600026">
    <property type="component" value="Unassembled WGS sequence"/>
</dbReference>
<reference evidence="2" key="1">
    <citation type="submission" date="2020-09" db="EMBL/GenBank/DDBJ databases">
        <title>Whole genome shotgun sequence of Streptomyces xanthophaeus NBRC 12829.</title>
        <authorList>
            <person name="Komaki H."/>
            <person name="Tamura T."/>
        </authorList>
    </citation>
    <scope>NUCLEOTIDE SEQUENCE</scope>
    <source>
        <strain evidence="2">NBRC 12829</strain>
    </source>
</reference>
<evidence type="ECO:0000313" key="3">
    <source>
        <dbReference type="Proteomes" id="UP000600026"/>
    </source>
</evidence>
<dbReference type="AlphaFoldDB" id="A0A919LNA2"/>
<feature type="region of interest" description="Disordered" evidence="1">
    <location>
        <begin position="127"/>
        <end position="150"/>
    </location>
</feature>
<evidence type="ECO:0000256" key="1">
    <source>
        <dbReference type="SAM" id="MobiDB-lite"/>
    </source>
</evidence>
<dbReference type="InterPro" id="IPR010179">
    <property type="entry name" value="CRISPR-assoc_prot_Cse3"/>
</dbReference>
<dbReference type="RefSeq" id="WP_031143065.1">
    <property type="nucleotide sequence ID" value="NZ_BNEE01000011.1"/>
</dbReference>
<gene>
    <name evidence="2" type="ORF">Sxan_78180</name>
</gene>
<dbReference type="Gene3D" id="3.30.70.1200">
    <property type="entry name" value="Crispr-associated protein, domain 1"/>
    <property type="match status" value="1"/>
</dbReference>
<comment type="caution">
    <text evidence="2">The sequence shown here is derived from an EMBL/GenBank/DDBJ whole genome shotgun (WGS) entry which is preliminary data.</text>
</comment>
<organism evidence="2 3">
    <name type="scientific">Streptomyces xanthophaeus</name>
    <dbReference type="NCBI Taxonomy" id="67385"/>
    <lineage>
        <taxon>Bacteria</taxon>
        <taxon>Bacillati</taxon>
        <taxon>Actinomycetota</taxon>
        <taxon>Actinomycetes</taxon>
        <taxon>Kitasatosporales</taxon>
        <taxon>Streptomycetaceae</taxon>
        <taxon>Streptomyces</taxon>
    </lineage>
</organism>
<name>A0A919LNA2_9ACTN</name>
<sequence>MNSARLTNSTRASTARFVATHSVLSLNARHPLVAKSLVDAQEMHRTVMSGFRGWVEDGDPDARSQMGVLSTWSVDLKAAALVLVVQSRIPGDWARIPRAAFTAAPHVITVDRTFKAGEVVGFRTVVNPTRSRPSGKPAEDKPRGTRTAHTTPDHVKRWFARRLQADSEPATAEDGVVRIGATADPARLGIRMLPTVSSGHRGKPVRIGRAEIRGSLTVTDPETLVGALSNGLGHARAYSCGLILTR</sequence>
<accession>A0A919LNA2</accession>
<dbReference type="EMBL" id="BNEE01000011">
    <property type="protein sequence ID" value="GHI90454.1"/>
    <property type="molecule type" value="Genomic_DNA"/>
</dbReference>
<protein>
    <submittedName>
        <fullName evidence="2">Type I-E CRISPR-associated protein Cas6/Cse3/CasE</fullName>
    </submittedName>
</protein>
<evidence type="ECO:0000313" key="2">
    <source>
        <dbReference type="EMBL" id="GHI90454.1"/>
    </source>
</evidence>
<dbReference type="SMART" id="SM01101">
    <property type="entry name" value="CRISPR_assoc"/>
    <property type="match status" value="1"/>
</dbReference>